<protein>
    <submittedName>
        <fullName evidence="2">Uncharacterized protein</fullName>
    </submittedName>
</protein>
<dbReference type="Proteomes" id="UP000184474">
    <property type="component" value="Unassembled WGS sequence"/>
</dbReference>
<keyword evidence="1" id="KW-0175">Coiled coil</keyword>
<organism evidence="2 3">
    <name type="scientific">Reichenbachiella agariperforans</name>
    <dbReference type="NCBI Taxonomy" id="156994"/>
    <lineage>
        <taxon>Bacteria</taxon>
        <taxon>Pseudomonadati</taxon>
        <taxon>Bacteroidota</taxon>
        <taxon>Cytophagia</taxon>
        <taxon>Cytophagales</taxon>
        <taxon>Reichenbachiellaceae</taxon>
        <taxon>Reichenbachiella</taxon>
    </lineage>
</organism>
<gene>
    <name evidence="2" type="ORF">SAMN04488028_11090</name>
</gene>
<dbReference type="RefSeq" id="WP_073125174.1">
    <property type="nucleotide sequence ID" value="NZ_FRAA01000010.1"/>
</dbReference>
<accession>A0A1M6W1S5</accession>
<dbReference type="STRING" id="156994.SAMN04488028_11090"/>
<evidence type="ECO:0000313" key="3">
    <source>
        <dbReference type="Proteomes" id="UP000184474"/>
    </source>
</evidence>
<proteinExistence type="predicted"/>
<evidence type="ECO:0000256" key="1">
    <source>
        <dbReference type="SAM" id="Coils"/>
    </source>
</evidence>
<dbReference type="AlphaFoldDB" id="A0A1M6W1S5"/>
<name>A0A1M6W1S5_REIAG</name>
<sequence>MGKNILLATLLLVSVFFGFISNSRSKEAKRQAETAQANLELAEAMTKKALEEARTATEKAEKTLLLLKECQNK</sequence>
<keyword evidence="3" id="KW-1185">Reference proteome</keyword>
<reference evidence="3" key="1">
    <citation type="submission" date="2016-11" db="EMBL/GenBank/DDBJ databases">
        <authorList>
            <person name="Varghese N."/>
            <person name="Submissions S."/>
        </authorList>
    </citation>
    <scope>NUCLEOTIDE SEQUENCE [LARGE SCALE GENOMIC DNA]</scope>
    <source>
        <strain evidence="3">DSM 26134</strain>
    </source>
</reference>
<evidence type="ECO:0000313" key="2">
    <source>
        <dbReference type="EMBL" id="SHK87694.1"/>
    </source>
</evidence>
<dbReference type="EMBL" id="FRAA01000010">
    <property type="protein sequence ID" value="SHK87694.1"/>
    <property type="molecule type" value="Genomic_DNA"/>
</dbReference>
<feature type="coiled-coil region" evidence="1">
    <location>
        <begin position="25"/>
        <end position="59"/>
    </location>
</feature>